<keyword evidence="1" id="KW-0067">ATP-binding</keyword>
<feature type="binding site" evidence="1">
    <location>
        <position position="254"/>
    </location>
    <ligand>
        <name>ATP</name>
        <dbReference type="ChEBI" id="CHEBI:30616"/>
    </ligand>
</feature>
<evidence type="ECO:0000256" key="2">
    <source>
        <dbReference type="SAM" id="MobiDB-lite"/>
    </source>
</evidence>
<proteinExistence type="inferred from homology"/>
<feature type="binding site" evidence="1">
    <location>
        <position position="361"/>
    </location>
    <ligand>
        <name>substrate</name>
    </ligand>
</feature>
<feature type="binding site" evidence="1">
    <location>
        <position position="63"/>
    </location>
    <ligand>
        <name>Mg(2+)</name>
        <dbReference type="ChEBI" id="CHEBI:18420"/>
        <label>1</label>
    </ligand>
</feature>
<evidence type="ECO:0000256" key="1">
    <source>
        <dbReference type="HAMAP-Rule" id="MF_02128"/>
    </source>
</evidence>
<feature type="binding site" evidence="1">
    <location>
        <position position="70"/>
    </location>
    <ligand>
        <name>substrate</name>
    </ligand>
</feature>
<reference evidence="5 6" key="1">
    <citation type="submission" date="2023-07" db="EMBL/GenBank/DDBJ databases">
        <title>Genomic Encyclopedia of Type Strains, Phase IV (KMG-IV): sequencing the most valuable type-strain genomes for metagenomic binning, comparative biology and taxonomic classification.</title>
        <authorList>
            <person name="Goeker M."/>
        </authorList>
    </citation>
    <scope>NUCLEOTIDE SEQUENCE [LARGE SCALE GENOMIC DNA]</scope>
    <source>
        <strain evidence="5 6">DSM 12751</strain>
    </source>
</reference>
<dbReference type="InterPro" id="IPR036921">
    <property type="entry name" value="PurM-like_N_sf"/>
</dbReference>
<feature type="domain" description="PurM-like N-terminal" evidence="3">
    <location>
        <begin position="44"/>
        <end position="158"/>
    </location>
</feature>
<feature type="domain" description="PurM-like C-terminal" evidence="4">
    <location>
        <begin position="170"/>
        <end position="344"/>
    </location>
</feature>
<dbReference type="SUPFAM" id="SSF56042">
    <property type="entry name" value="PurM C-terminal domain-like"/>
    <property type="match status" value="1"/>
</dbReference>
<comment type="miscellaneous">
    <text evidence="1">Reaction mechanism of ThiL seems to utilize a direct, inline transfer of the gamma-phosphate of ATP to TMP rather than a phosphorylated enzyme intermediate.</text>
</comment>
<dbReference type="PANTHER" id="PTHR30270">
    <property type="entry name" value="THIAMINE-MONOPHOSPHATE KINASE"/>
    <property type="match status" value="1"/>
</dbReference>
<dbReference type="SUPFAM" id="SSF55326">
    <property type="entry name" value="PurM N-terminal domain-like"/>
    <property type="match status" value="1"/>
</dbReference>
<dbReference type="Proteomes" id="UP001235840">
    <property type="component" value="Unassembled WGS sequence"/>
</dbReference>
<keyword evidence="6" id="KW-1185">Reference proteome</keyword>
<keyword evidence="1" id="KW-0479">Metal-binding</keyword>
<dbReference type="EMBL" id="JAUSTY010000027">
    <property type="protein sequence ID" value="MDQ0168283.1"/>
    <property type="molecule type" value="Genomic_DNA"/>
</dbReference>
<feature type="binding site" evidence="1">
    <location>
        <begin position="139"/>
        <end position="140"/>
    </location>
    <ligand>
        <name>ATP</name>
        <dbReference type="ChEBI" id="CHEBI:30616"/>
    </ligand>
</feature>
<comment type="catalytic activity">
    <reaction evidence="1">
        <text>thiamine phosphate + ATP = thiamine diphosphate + ADP</text>
        <dbReference type="Rhea" id="RHEA:15913"/>
        <dbReference type="ChEBI" id="CHEBI:30616"/>
        <dbReference type="ChEBI" id="CHEBI:37575"/>
        <dbReference type="ChEBI" id="CHEBI:58937"/>
        <dbReference type="ChEBI" id="CHEBI:456216"/>
        <dbReference type="EC" id="2.7.4.16"/>
    </reaction>
</comment>
<dbReference type="InterPro" id="IPR036676">
    <property type="entry name" value="PurM-like_C_sf"/>
</dbReference>
<dbReference type="Gene3D" id="3.90.650.10">
    <property type="entry name" value="PurM-like C-terminal domain"/>
    <property type="match status" value="1"/>
</dbReference>
<keyword evidence="1" id="KW-0547">Nucleotide-binding</keyword>
<sequence>MEKRNAQQTEKEQEKEQPRLDEFELIHQLTHDFVNYHQHPVPNGDDAAIYLPESGQGQILCVDMMVEDIHFKRVTMSPFHIGYKALAANLSDIAAMGGKPHSFLVALAIPPSWSPTELKEMYQGMKKLADQYKVDLLGGDTTSTKDKLVLSITAIGQVNKNTTLLRSNAKAGDVVFVTGSLGDAAAGLDILLQANQRIEYGTAEKNKNNKIVDKVYKNKEQLIRAHQLPEPHVKQGQLLASLAQRGSIALNDISDGLASECSEIASSSKVNIVLNKERIPLSNELMAWAEDRQTDSLKYALHGGEDYKLVGTFPKELEEDIITTFHQDNLGITIIGHVEEGHGEVWITEKNQRSRIVEKGYNHFNETNKSKN</sequence>
<comment type="function">
    <text evidence="1">Catalyzes the ATP-dependent phosphorylation of thiamine-monophosphate (TMP) to form thiamine-pyrophosphate (TPP), the active form of vitamin B1.</text>
</comment>
<dbReference type="InterPro" id="IPR006283">
    <property type="entry name" value="ThiL-like"/>
</dbReference>
<keyword evidence="1" id="KW-0784">Thiamine biosynthesis</keyword>
<protein>
    <recommendedName>
        <fullName evidence="1">Thiamine-monophosphate kinase</fullName>
        <shortName evidence="1">TMP kinase</shortName>
        <shortName evidence="1">Thiamine-phosphate kinase</shortName>
        <ecNumber evidence="1">2.7.4.16</ecNumber>
    </recommendedName>
</protein>
<comment type="caution">
    <text evidence="1">Lacks conserved residue(s) required for the propagation of feature annotation.</text>
</comment>
<feature type="binding site" evidence="1">
    <location>
        <position position="252"/>
    </location>
    <ligand>
        <name>Mg(2+)</name>
        <dbReference type="ChEBI" id="CHEBI:18420"/>
        <label>3</label>
    </ligand>
</feature>
<dbReference type="CDD" id="cd02194">
    <property type="entry name" value="ThiL"/>
    <property type="match status" value="1"/>
</dbReference>
<evidence type="ECO:0000313" key="5">
    <source>
        <dbReference type="EMBL" id="MDQ0168283.1"/>
    </source>
</evidence>
<feature type="binding site" evidence="1">
    <location>
        <position position="63"/>
    </location>
    <ligand>
        <name>Mg(2+)</name>
        <dbReference type="ChEBI" id="CHEBI:18420"/>
        <label>2</label>
    </ligand>
</feature>
<dbReference type="RefSeq" id="WP_307397904.1">
    <property type="nucleotide sequence ID" value="NZ_BAAADK010000004.1"/>
</dbReference>
<feature type="binding site" evidence="1">
    <location>
        <position position="305"/>
    </location>
    <ligand>
        <name>substrate</name>
    </ligand>
</feature>
<dbReference type="EC" id="2.7.4.16" evidence="1"/>
<evidence type="ECO:0000259" key="3">
    <source>
        <dbReference type="Pfam" id="PF00586"/>
    </source>
</evidence>
<dbReference type="InterPro" id="IPR016188">
    <property type="entry name" value="PurM-like_N"/>
</dbReference>
<feature type="binding site" evidence="1">
    <location>
        <position position="255"/>
    </location>
    <ligand>
        <name>Mg(2+)</name>
        <dbReference type="ChEBI" id="CHEBI:18420"/>
        <label>5</label>
    </ligand>
</feature>
<feature type="binding site" evidence="1">
    <location>
        <position position="92"/>
    </location>
    <ligand>
        <name>Mg(2+)</name>
        <dbReference type="ChEBI" id="CHEBI:18420"/>
        <label>2</label>
    </ligand>
</feature>
<feature type="binding site" evidence="1">
    <location>
        <position position="46"/>
    </location>
    <ligand>
        <name>Mg(2+)</name>
        <dbReference type="ChEBI" id="CHEBI:18420"/>
        <label>3</label>
    </ligand>
</feature>
<gene>
    <name evidence="1" type="primary">thiL</name>
    <name evidence="5" type="ORF">J2S11_004245</name>
</gene>
<dbReference type="HAMAP" id="MF_02128">
    <property type="entry name" value="TMP_kinase"/>
    <property type="match status" value="1"/>
</dbReference>
<feature type="region of interest" description="Disordered" evidence="2">
    <location>
        <begin position="1"/>
        <end position="20"/>
    </location>
</feature>
<dbReference type="InterPro" id="IPR010918">
    <property type="entry name" value="PurM-like_C_dom"/>
</dbReference>
<feature type="binding site" evidence="1">
    <location>
        <position position="140"/>
    </location>
    <ligand>
        <name>Mg(2+)</name>
        <dbReference type="ChEBI" id="CHEBI:18420"/>
        <label>1</label>
    </ligand>
</feature>
<feature type="binding site" evidence="1">
    <location>
        <position position="166"/>
    </location>
    <ligand>
        <name>ATP</name>
        <dbReference type="ChEBI" id="CHEBI:30616"/>
    </ligand>
</feature>
<dbReference type="PIRSF" id="PIRSF005303">
    <property type="entry name" value="Thiam_monoph_kin"/>
    <property type="match status" value="1"/>
</dbReference>
<feature type="binding site" evidence="1">
    <location>
        <position position="92"/>
    </location>
    <ligand>
        <name>Mg(2+)</name>
        <dbReference type="ChEBI" id="CHEBI:18420"/>
        <label>4</label>
    </ligand>
</feature>
<evidence type="ECO:0000313" key="6">
    <source>
        <dbReference type="Proteomes" id="UP001235840"/>
    </source>
</evidence>
<dbReference type="Gene3D" id="3.30.1330.10">
    <property type="entry name" value="PurM-like, N-terminal domain"/>
    <property type="match status" value="1"/>
</dbReference>
<comment type="caution">
    <text evidence="5">The sequence shown here is derived from an EMBL/GenBank/DDBJ whole genome shotgun (WGS) entry which is preliminary data.</text>
</comment>
<keyword evidence="1 5" id="KW-0418">Kinase</keyword>
<keyword evidence="1" id="KW-0460">Magnesium</keyword>
<accession>A0ABT9W4U9</accession>
<dbReference type="Pfam" id="PF02769">
    <property type="entry name" value="AIRS_C"/>
    <property type="match status" value="1"/>
</dbReference>
<organism evidence="5 6">
    <name type="scientific">Caldalkalibacillus horti</name>
    <dbReference type="NCBI Taxonomy" id="77523"/>
    <lineage>
        <taxon>Bacteria</taxon>
        <taxon>Bacillati</taxon>
        <taxon>Bacillota</taxon>
        <taxon>Bacilli</taxon>
        <taxon>Bacillales</taxon>
        <taxon>Bacillaceae</taxon>
        <taxon>Caldalkalibacillus</taxon>
    </lineage>
</organism>
<feature type="binding site" evidence="1">
    <location>
        <position position="92"/>
    </location>
    <ligand>
        <name>Mg(2+)</name>
        <dbReference type="ChEBI" id="CHEBI:18420"/>
        <label>3</label>
    </ligand>
</feature>
<name>A0ABT9W4U9_9BACI</name>
<dbReference type="GO" id="GO:0009030">
    <property type="term" value="F:thiamine-phosphate kinase activity"/>
    <property type="evidence" value="ECO:0007669"/>
    <property type="project" value="UniProtKB-EC"/>
</dbReference>
<dbReference type="PANTHER" id="PTHR30270:SF0">
    <property type="entry name" value="THIAMINE-MONOPHOSPHATE KINASE"/>
    <property type="match status" value="1"/>
</dbReference>
<dbReference type="Pfam" id="PF00586">
    <property type="entry name" value="AIRS"/>
    <property type="match status" value="1"/>
</dbReference>
<feature type="binding site" evidence="1">
    <location>
        <position position="46"/>
    </location>
    <ligand>
        <name>Mg(2+)</name>
        <dbReference type="ChEBI" id="CHEBI:18420"/>
        <label>4</label>
    </ligand>
</feature>
<dbReference type="NCBIfam" id="TIGR01379">
    <property type="entry name" value="thiL"/>
    <property type="match status" value="1"/>
</dbReference>
<keyword evidence="1 5" id="KW-0808">Transferase</keyword>
<evidence type="ECO:0000259" key="4">
    <source>
        <dbReference type="Pfam" id="PF02769"/>
    </source>
</evidence>
<comment type="pathway">
    <text evidence="1">Cofactor biosynthesis; thiamine diphosphate biosynthesis; thiamine diphosphate from thiamine phosphate: step 1/1.</text>
</comment>
<comment type="similarity">
    <text evidence="1">Belongs to the thiamine-monophosphate kinase family.</text>
</comment>
<feature type="binding site" evidence="1">
    <location>
        <position position="122"/>
    </location>
    <ligand>
        <name>ATP</name>
        <dbReference type="ChEBI" id="CHEBI:30616"/>
    </ligand>
</feature>